<dbReference type="Gene3D" id="3.40.50.300">
    <property type="entry name" value="P-loop containing nucleotide triphosphate hydrolases"/>
    <property type="match status" value="1"/>
</dbReference>
<dbReference type="GO" id="GO:0005524">
    <property type="term" value="F:ATP binding"/>
    <property type="evidence" value="ECO:0007669"/>
    <property type="project" value="UniProtKB-KW"/>
</dbReference>
<organism evidence="1 2">
    <name type="scientific">Microvirga aerilata</name>
    <dbReference type="NCBI Taxonomy" id="670292"/>
    <lineage>
        <taxon>Bacteria</taxon>
        <taxon>Pseudomonadati</taxon>
        <taxon>Pseudomonadota</taxon>
        <taxon>Alphaproteobacteria</taxon>
        <taxon>Hyphomicrobiales</taxon>
        <taxon>Methylobacteriaceae</taxon>
        <taxon>Microvirga</taxon>
    </lineage>
</organism>
<evidence type="ECO:0000313" key="1">
    <source>
        <dbReference type="EMBL" id="MBL0403891.1"/>
    </source>
</evidence>
<dbReference type="CDD" id="cd02019">
    <property type="entry name" value="NK"/>
    <property type="match status" value="1"/>
</dbReference>
<name>A0A937CYV7_9HYPH</name>
<gene>
    <name evidence="1" type="ORF">JKG68_07950</name>
</gene>
<reference evidence="1" key="1">
    <citation type="submission" date="2021-01" db="EMBL/GenBank/DDBJ databases">
        <title>Microvirga sp.</title>
        <authorList>
            <person name="Kim M.K."/>
        </authorList>
    </citation>
    <scope>NUCLEOTIDE SEQUENCE</scope>
    <source>
        <strain evidence="1">5420S-16</strain>
    </source>
</reference>
<accession>A0A937CYV7</accession>
<keyword evidence="1" id="KW-0067">ATP-binding</keyword>
<comment type="caution">
    <text evidence="1">The sequence shown here is derived from an EMBL/GenBank/DDBJ whole genome shotgun (WGS) entry which is preliminary data.</text>
</comment>
<sequence>MIHGYLGAGKTTFARRLERDLPAIRFTHDEWMVRLYGSDPPIEYFPEFYRRVSEQIEAVWPRCLELGMDAVLDFGFWSRRQRDKTRELVAEIGAQVRLYNLACPDDRAWERIERRNTDLNGGLFIARNTFEVLKARFEPLENDEVRVEVCL</sequence>
<protein>
    <submittedName>
        <fullName evidence="1">ATP-binding protein</fullName>
    </submittedName>
</protein>
<dbReference type="Proteomes" id="UP000605848">
    <property type="component" value="Unassembled WGS sequence"/>
</dbReference>
<keyword evidence="1" id="KW-0547">Nucleotide-binding</keyword>
<proteinExistence type="predicted"/>
<dbReference type="AlphaFoldDB" id="A0A937CYV7"/>
<dbReference type="InterPro" id="IPR027417">
    <property type="entry name" value="P-loop_NTPase"/>
</dbReference>
<dbReference type="Pfam" id="PF13671">
    <property type="entry name" value="AAA_33"/>
    <property type="match status" value="1"/>
</dbReference>
<evidence type="ECO:0000313" key="2">
    <source>
        <dbReference type="Proteomes" id="UP000605848"/>
    </source>
</evidence>
<dbReference type="RefSeq" id="WP_202057806.1">
    <property type="nucleotide sequence ID" value="NZ_JAEQMY010000008.1"/>
</dbReference>
<dbReference type="SUPFAM" id="SSF52540">
    <property type="entry name" value="P-loop containing nucleoside triphosphate hydrolases"/>
    <property type="match status" value="1"/>
</dbReference>
<dbReference type="EMBL" id="JAEQMY010000008">
    <property type="protein sequence ID" value="MBL0403891.1"/>
    <property type="molecule type" value="Genomic_DNA"/>
</dbReference>
<keyword evidence="2" id="KW-1185">Reference proteome</keyword>